<proteinExistence type="predicted"/>
<protein>
    <submittedName>
        <fullName evidence="1">Gamma-glutamyl-gamma-aminobutyrate hydrolase family protein</fullName>
    </submittedName>
</protein>
<dbReference type="SUPFAM" id="SSF52317">
    <property type="entry name" value="Class I glutamine amidotransferase-like"/>
    <property type="match status" value="1"/>
</dbReference>
<dbReference type="InterPro" id="IPR044668">
    <property type="entry name" value="PuuD-like"/>
</dbReference>
<dbReference type="PANTHER" id="PTHR43235">
    <property type="entry name" value="GLUTAMINE AMIDOTRANSFERASE PB2B2.05-RELATED"/>
    <property type="match status" value="1"/>
</dbReference>
<organism evidence="1 2">
    <name type="scientific">Alishewanella maricola</name>
    <dbReference type="NCBI Taxonomy" id="2795740"/>
    <lineage>
        <taxon>Bacteria</taxon>
        <taxon>Pseudomonadati</taxon>
        <taxon>Pseudomonadota</taxon>
        <taxon>Gammaproteobacteria</taxon>
        <taxon>Alteromonadales</taxon>
        <taxon>Alteromonadaceae</taxon>
        <taxon>Alishewanella</taxon>
    </lineage>
</organism>
<keyword evidence="1" id="KW-0378">Hydrolase</keyword>
<gene>
    <name evidence="1" type="ORF">JAO78_003240</name>
</gene>
<dbReference type="GO" id="GO:0016787">
    <property type="term" value="F:hydrolase activity"/>
    <property type="evidence" value="ECO:0007669"/>
    <property type="project" value="UniProtKB-KW"/>
</dbReference>
<name>A0ABS8C0H2_9ALTE</name>
<accession>A0ABS8C0H2</accession>
<keyword evidence="2" id="KW-1185">Reference proteome</keyword>
<dbReference type="PROSITE" id="PS51273">
    <property type="entry name" value="GATASE_TYPE_1"/>
    <property type="match status" value="1"/>
</dbReference>
<dbReference type="Gene3D" id="3.40.50.880">
    <property type="match status" value="1"/>
</dbReference>
<dbReference type="PANTHER" id="PTHR43235:SF1">
    <property type="entry name" value="GLUTAMINE AMIDOTRANSFERASE PB2B2.05-RELATED"/>
    <property type="match status" value="1"/>
</dbReference>
<dbReference type="Proteomes" id="UP000633814">
    <property type="component" value="Unassembled WGS sequence"/>
</dbReference>
<reference evidence="1 2" key="1">
    <citation type="submission" date="2021-10" db="EMBL/GenBank/DDBJ databases">
        <title>Alishewanella koreense sp. nov. isolated from seawater of southwestern coast in South Korea and the proposal for the reclassification of Rheinheimera perlucida and Rheinheimera tuosuensis as Arsukibacterium perlucida and Arsukibacterium tuosuensis.</title>
        <authorList>
            <person name="Kim K.H."/>
            <person name="Ruan W."/>
            <person name="Kim K.R."/>
            <person name="Baek J.H."/>
            <person name="Jeon C.O."/>
        </authorList>
    </citation>
    <scope>NUCLEOTIDE SEQUENCE [LARGE SCALE GENOMIC DNA]</scope>
    <source>
        <strain evidence="1 2">16-MA</strain>
    </source>
</reference>
<dbReference type="InterPro" id="IPR029062">
    <property type="entry name" value="Class_I_gatase-like"/>
</dbReference>
<comment type="caution">
    <text evidence="1">The sequence shown here is derived from an EMBL/GenBank/DDBJ whole genome shotgun (WGS) entry which is preliminary data.</text>
</comment>
<dbReference type="CDD" id="cd01745">
    <property type="entry name" value="GATase1_2"/>
    <property type="match status" value="1"/>
</dbReference>
<evidence type="ECO:0000313" key="1">
    <source>
        <dbReference type="EMBL" id="MCB5225826.1"/>
    </source>
</evidence>
<dbReference type="InterPro" id="IPR011697">
    <property type="entry name" value="Peptidase_C26"/>
</dbReference>
<dbReference type="Pfam" id="PF07722">
    <property type="entry name" value="Peptidase_C26"/>
    <property type="match status" value="1"/>
</dbReference>
<sequence length="232" mass="25919">MMKNATKPLIAVTGPRKRLPIGWWAIRFNLWLVGLRGIYLYPGGPELNQPISGLVISGGDDIHPEHYGEGARETSRYDPARDKLEMTLLEQYLDSGLPILGICRGAQLLNIVANGSLHADIRPDRQKTPNAYTALPVKEITVAPESQLSHCVSPSRFSVNSLHNQAVKRLGDNLIITARDADGFVQAIEHKHRFVVGVQWHPEYLPYLPAQRELFRCFARAVKRLSKGNKAN</sequence>
<dbReference type="EMBL" id="JAEINI020000001">
    <property type="protein sequence ID" value="MCB5225826.1"/>
    <property type="molecule type" value="Genomic_DNA"/>
</dbReference>
<dbReference type="RefSeq" id="WP_226749905.1">
    <property type="nucleotide sequence ID" value="NZ_JAEINI020000001.1"/>
</dbReference>
<evidence type="ECO:0000313" key="2">
    <source>
        <dbReference type="Proteomes" id="UP000633814"/>
    </source>
</evidence>